<dbReference type="Proteomes" id="UP000762110">
    <property type="component" value="Unassembled WGS sequence"/>
</dbReference>
<dbReference type="InterPro" id="IPR036866">
    <property type="entry name" value="RibonucZ/Hydroxyglut_hydro"/>
</dbReference>
<keyword evidence="1" id="KW-0812">Transmembrane</keyword>
<evidence type="ECO:0000313" key="3">
    <source>
        <dbReference type="EMBL" id="NQX30715.1"/>
    </source>
</evidence>
<evidence type="ECO:0000259" key="2">
    <source>
        <dbReference type="Pfam" id="PF12706"/>
    </source>
</evidence>
<dbReference type="Pfam" id="PF12706">
    <property type="entry name" value="Lactamase_B_2"/>
    <property type="match status" value="1"/>
</dbReference>
<proteinExistence type="predicted"/>
<protein>
    <submittedName>
        <fullName evidence="3">MBL fold metallo-hydrolase</fullName>
    </submittedName>
</protein>
<keyword evidence="1" id="KW-1133">Transmembrane helix</keyword>
<evidence type="ECO:0000256" key="1">
    <source>
        <dbReference type="SAM" id="Phobius"/>
    </source>
</evidence>
<sequence length="361" mass="41174">MYIFIIALLFIVFFAVYILNLPVFGRLPKGERLKKISNLANYKNGAIENQSPTPALPENVSYLMVIREMIKGNVNSIPKHPIPYEIPNFDRSEKLKLTWFGHSSYLIQVDGLNILVDPVFSKRTSPFQFIGTKNFGGTDFLELEDLPALDIILITHDHYDHLDYNSILKLNDKTTQFVTSLGVGAHLERWGISAEKITELAWGEEISPLANLSFTAAPARHFSGRRFKRNQTVWSSFILKTKNNNIYLGGDSGYDEHFKSIGEKYGPFDLAILECGQYNKMWPLIHMFPEEVAQASIDLKAKNLLPVHWGKFKLALHDWDEPIKRLTKKAAELHVPVLTPKIGETFSLEGNQTTSQWWINL</sequence>
<keyword evidence="1" id="KW-0472">Membrane</keyword>
<evidence type="ECO:0000313" key="4">
    <source>
        <dbReference type="Proteomes" id="UP000762110"/>
    </source>
</evidence>
<dbReference type="InterPro" id="IPR001279">
    <property type="entry name" value="Metallo-B-lactamas"/>
</dbReference>
<dbReference type="PANTHER" id="PTHR15032">
    <property type="entry name" value="N-ACYL-PHOSPHATIDYLETHANOLAMINE-HYDROLYZING PHOSPHOLIPASE D"/>
    <property type="match status" value="1"/>
</dbReference>
<dbReference type="SUPFAM" id="SSF56281">
    <property type="entry name" value="Metallo-hydrolase/oxidoreductase"/>
    <property type="match status" value="1"/>
</dbReference>
<organism evidence="3 4">
    <name type="scientific">Pedobacter boryungensis</name>
    <dbReference type="NCBI Taxonomy" id="869962"/>
    <lineage>
        <taxon>Bacteria</taxon>
        <taxon>Pseudomonadati</taxon>
        <taxon>Bacteroidota</taxon>
        <taxon>Sphingobacteriia</taxon>
        <taxon>Sphingobacteriales</taxon>
        <taxon>Sphingobacteriaceae</taxon>
        <taxon>Pedobacter</taxon>
    </lineage>
</organism>
<dbReference type="PANTHER" id="PTHR15032:SF4">
    <property type="entry name" value="N-ACYL-PHOSPHATIDYLETHANOLAMINE-HYDROLYZING PHOSPHOLIPASE D"/>
    <property type="match status" value="1"/>
</dbReference>
<comment type="caution">
    <text evidence="3">The sequence shown here is derived from an EMBL/GenBank/DDBJ whole genome shotgun (WGS) entry which is preliminary data.</text>
</comment>
<name>A0ABX2D9K7_9SPHI</name>
<gene>
    <name evidence="3" type="ORF">HQN85_03200</name>
</gene>
<dbReference type="EMBL" id="JABMKV010000001">
    <property type="protein sequence ID" value="NQX30715.1"/>
    <property type="molecule type" value="Genomic_DNA"/>
</dbReference>
<feature type="domain" description="Metallo-beta-lactamase" evidence="2">
    <location>
        <begin position="113"/>
        <end position="309"/>
    </location>
</feature>
<accession>A0ABX2D9K7</accession>
<reference evidence="3 4" key="1">
    <citation type="submission" date="2020-05" db="EMBL/GenBank/DDBJ databases">
        <title>Description of Pedobacter foliorum sp. nov.</title>
        <authorList>
            <person name="Qi S."/>
            <person name="Carlier A."/>
            <person name="Cnockaert M."/>
            <person name="Vandamme P."/>
        </authorList>
    </citation>
    <scope>NUCLEOTIDE SEQUENCE [LARGE SCALE GENOMIC DNA]</scope>
    <source>
        <strain evidence="3 4">LMG 31300</strain>
    </source>
</reference>
<dbReference type="RefSeq" id="WP_173268900.1">
    <property type="nucleotide sequence ID" value="NZ_JABMKV010000001.1"/>
</dbReference>
<feature type="transmembrane region" description="Helical" evidence="1">
    <location>
        <begin position="6"/>
        <end position="25"/>
    </location>
</feature>
<keyword evidence="4" id="KW-1185">Reference proteome</keyword>
<dbReference type="Gene3D" id="3.60.15.10">
    <property type="entry name" value="Ribonuclease Z/Hydroxyacylglutathione hydrolase-like"/>
    <property type="match status" value="1"/>
</dbReference>